<evidence type="ECO:0000256" key="8">
    <source>
        <dbReference type="PIRNR" id="PIRNR000124"/>
    </source>
</evidence>
<evidence type="ECO:0000313" key="14">
    <source>
        <dbReference type="Proteomes" id="UP000221734"/>
    </source>
</evidence>
<dbReference type="GO" id="GO:0003979">
    <property type="term" value="F:UDP-glucose 6-dehydrogenase activity"/>
    <property type="evidence" value="ECO:0007669"/>
    <property type="project" value="UniProtKB-EC"/>
</dbReference>
<dbReference type="RefSeq" id="WP_099323941.1">
    <property type="nucleotide sequence ID" value="NZ_LT934425.1"/>
</dbReference>
<feature type="binding site" evidence="10">
    <location>
        <position position="276"/>
    </location>
    <ligand>
        <name>substrate</name>
    </ligand>
</feature>
<evidence type="ECO:0000256" key="6">
    <source>
        <dbReference type="ARBA" id="ARBA00023027"/>
    </source>
</evidence>
<organism evidence="13 14">
    <name type="scientific">Kuenenia stuttgartiensis</name>
    <dbReference type="NCBI Taxonomy" id="174633"/>
    <lineage>
        <taxon>Bacteria</taxon>
        <taxon>Pseudomonadati</taxon>
        <taxon>Planctomycetota</taxon>
        <taxon>Candidatus Brocadiia</taxon>
        <taxon>Candidatus Brocadiales</taxon>
        <taxon>Candidatus Brocadiaceae</taxon>
        <taxon>Candidatus Kuenenia</taxon>
    </lineage>
</organism>
<dbReference type="GO" id="GO:0051287">
    <property type="term" value="F:NAD binding"/>
    <property type="evidence" value="ECO:0007669"/>
    <property type="project" value="InterPro"/>
</dbReference>
<dbReference type="SUPFAM" id="SSF48179">
    <property type="entry name" value="6-phosphogluconate dehydrogenase C-terminal domain-like"/>
    <property type="match status" value="1"/>
</dbReference>
<feature type="binding site" evidence="10">
    <location>
        <position position="339"/>
    </location>
    <ligand>
        <name>substrate</name>
    </ligand>
</feature>
<dbReference type="Gene3D" id="1.20.5.100">
    <property type="entry name" value="Cytochrome c1, transmembrane anchor, C-terminal"/>
    <property type="match status" value="1"/>
</dbReference>
<evidence type="ECO:0000256" key="10">
    <source>
        <dbReference type="PIRSR" id="PIRSR500134-2"/>
    </source>
</evidence>
<feature type="binding site" evidence="11">
    <location>
        <position position="30"/>
    </location>
    <ligand>
        <name>NAD(+)</name>
        <dbReference type="ChEBI" id="CHEBI:57540"/>
    </ligand>
</feature>
<dbReference type="InterPro" id="IPR014026">
    <property type="entry name" value="UDP-Glc/GDP-Man_DH_dimer"/>
</dbReference>
<reference evidence="14" key="1">
    <citation type="submission" date="2017-10" db="EMBL/GenBank/DDBJ databases">
        <authorList>
            <person name="Frank J."/>
        </authorList>
    </citation>
    <scope>NUCLEOTIDE SEQUENCE [LARGE SCALE GENOMIC DNA]</scope>
</reference>
<feature type="binding site" evidence="10">
    <location>
        <begin position="156"/>
        <end position="159"/>
    </location>
    <ligand>
        <name>substrate</name>
    </ligand>
</feature>
<keyword evidence="5 8" id="KW-0560">Oxidoreductase</keyword>
<dbReference type="InterPro" id="IPR001732">
    <property type="entry name" value="UDP-Glc/GDP-Man_DH_N"/>
</dbReference>
<dbReference type="AlphaFoldDB" id="A0A2C9CBH1"/>
<evidence type="ECO:0000256" key="3">
    <source>
        <dbReference type="ARBA" id="ARBA00012954"/>
    </source>
</evidence>
<dbReference type="Proteomes" id="UP000221734">
    <property type="component" value="Chromosome Kuenenia_stuttgartiensis_MBR1"/>
</dbReference>
<dbReference type="GO" id="GO:0006065">
    <property type="term" value="P:UDP-glucuronate biosynthetic process"/>
    <property type="evidence" value="ECO:0007669"/>
    <property type="project" value="UniProtKB-UniPathway"/>
</dbReference>
<name>A0A2C9CBH1_KUEST</name>
<feature type="binding site" evidence="10">
    <location>
        <begin position="268"/>
        <end position="272"/>
    </location>
    <ligand>
        <name>substrate</name>
    </ligand>
</feature>
<dbReference type="InterPro" id="IPR017476">
    <property type="entry name" value="UDP-Glc/GDP-Man"/>
</dbReference>
<dbReference type="InterPro" id="IPR008927">
    <property type="entry name" value="6-PGluconate_DH-like_C_sf"/>
</dbReference>
<evidence type="ECO:0000256" key="7">
    <source>
        <dbReference type="ARBA" id="ARBA00047473"/>
    </source>
</evidence>
<dbReference type="InterPro" id="IPR036291">
    <property type="entry name" value="NAD(P)-bd_dom_sf"/>
</dbReference>
<dbReference type="SMART" id="SM00984">
    <property type="entry name" value="UDPG_MGDP_dh_C"/>
    <property type="match status" value="1"/>
</dbReference>
<dbReference type="PANTHER" id="PTHR43750:SF3">
    <property type="entry name" value="UDP-GLUCOSE 6-DEHYDROGENASE TUAD"/>
    <property type="match status" value="1"/>
</dbReference>
<evidence type="ECO:0000256" key="1">
    <source>
        <dbReference type="ARBA" id="ARBA00004701"/>
    </source>
</evidence>
<dbReference type="PIRSF" id="PIRSF000124">
    <property type="entry name" value="UDPglc_GDPman_dh"/>
    <property type="match status" value="1"/>
</dbReference>
<comment type="pathway">
    <text evidence="1">Nucleotide-sugar biosynthesis; UDP-alpha-D-glucuronate biosynthesis; UDP-alpha-D-glucuronate from UDP-alpha-D-glucose: step 1/1.</text>
</comment>
<feature type="domain" description="UDP-glucose/GDP-mannose dehydrogenase C-terminal" evidence="12">
    <location>
        <begin position="332"/>
        <end position="434"/>
    </location>
</feature>
<gene>
    <name evidence="13" type="ORF">KSMBR1_0537</name>
</gene>
<evidence type="ECO:0000313" key="13">
    <source>
        <dbReference type="EMBL" id="SOH03051.1"/>
    </source>
</evidence>
<dbReference type="Pfam" id="PF00984">
    <property type="entry name" value="UDPG_MGDP_dh"/>
    <property type="match status" value="1"/>
</dbReference>
<feature type="binding site" evidence="10">
    <location>
        <position position="209"/>
    </location>
    <ligand>
        <name>substrate</name>
    </ligand>
</feature>
<dbReference type="EMBL" id="LT934425">
    <property type="protein sequence ID" value="SOH03051.1"/>
    <property type="molecule type" value="Genomic_DNA"/>
</dbReference>
<evidence type="ECO:0000256" key="5">
    <source>
        <dbReference type="ARBA" id="ARBA00023002"/>
    </source>
</evidence>
<evidence type="ECO:0000256" key="4">
    <source>
        <dbReference type="ARBA" id="ARBA00015132"/>
    </source>
</evidence>
<dbReference type="NCBIfam" id="TIGR03026">
    <property type="entry name" value="NDP-sugDHase"/>
    <property type="match status" value="1"/>
</dbReference>
<dbReference type="InterPro" id="IPR028357">
    <property type="entry name" value="UDPglc_DH_bac"/>
</dbReference>
<comment type="catalytic activity">
    <reaction evidence="7 8">
        <text>UDP-alpha-D-glucose + 2 NAD(+) + H2O = UDP-alpha-D-glucuronate + 2 NADH + 3 H(+)</text>
        <dbReference type="Rhea" id="RHEA:23596"/>
        <dbReference type="ChEBI" id="CHEBI:15377"/>
        <dbReference type="ChEBI" id="CHEBI:15378"/>
        <dbReference type="ChEBI" id="CHEBI:57540"/>
        <dbReference type="ChEBI" id="CHEBI:57945"/>
        <dbReference type="ChEBI" id="CHEBI:58052"/>
        <dbReference type="ChEBI" id="CHEBI:58885"/>
        <dbReference type="EC" id="1.1.1.22"/>
    </reaction>
</comment>
<evidence type="ECO:0000259" key="12">
    <source>
        <dbReference type="SMART" id="SM00984"/>
    </source>
</evidence>
<protein>
    <recommendedName>
        <fullName evidence="4 8">UDP-glucose 6-dehydrogenase</fullName>
        <ecNumber evidence="3 8">1.1.1.22</ecNumber>
    </recommendedName>
</protein>
<dbReference type="Pfam" id="PF03721">
    <property type="entry name" value="UDPG_MGDP_dh_N"/>
    <property type="match status" value="1"/>
</dbReference>
<evidence type="ECO:0000256" key="2">
    <source>
        <dbReference type="ARBA" id="ARBA00006601"/>
    </source>
</evidence>
<sequence>MKISIIGTGYVGLVSGICLAEKGHQVICVDVDQMKVEKINKAIPPIYEKNLEALLKKNINANFRATTDLYQSVLETDLSLIAVGTPFDGTEIDLHYVKEASRQIGMAMRDKSSYHVVVVKSTVVPGTTDDVVLPILEHASGKKAGKDFGVGMNPEFLREGEAIEDFMFPDRIVMGGMDDKSIGVLEKMYSVFDNIDMLRTNNKTAEMIKYTSNSLLATMISFSNEIGNLCAAIGGTDVVDVMRGLHLDKRLSPIMDNGKRITPAFTTYLQAGCGFGGSCFPKDVNALNAYGKKLGKPMWLLEAVMKINEQQPRQIIHMLEKHFPSLEGVRIAVLGMSFKPGTDDMRESPAIPIVTELIARNTNIRAYDSVAKKEAMKLFKDKNIVFCDDLNQTIHGAEAILVLTRWDEFENLHQIIGKCEKQPLIIDGRRMLKKHLIKRYEGIGL</sequence>
<evidence type="ECO:0000256" key="9">
    <source>
        <dbReference type="PIRSR" id="PIRSR500134-1"/>
    </source>
</evidence>
<dbReference type="InterPro" id="IPR036220">
    <property type="entry name" value="UDP-Glc/GDP-Man_DH_C_sf"/>
</dbReference>
<proteinExistence type="inferred from homology"/>
<dbReference type="GO" id="GO:0000271">
    <property type="term" value="P:polysaccharide biosynthetic process"/>
    <property type="evidence" value="ECO:0007669"/>
    <property type="project" value="InterPro"/>
</dbReference>
<dbReference type="SUPFAM" id="SSF51735">
    <property type="entry name" value="NAD(P)-binding Rossmann-fold domains"/>
    <property type="match status" value="1"/>
</dbReference>
<dbReference type="Gene3D" id="3.40.50.720">
    <property type="entry name" value="NAD(P)-binding Rossmann-like Domain"/>
    <property type="match status" value="2"/>
</dbReference>
<dbReference type="EC" id="1.1.1.22" evidence="3 8"/>
<keyword evidence="14" id="KW-1185">Reference proteome</keyword>
<feature type="binding site" evidence="11">
    <location>
        <position position="346"/>
    </location>
    <ligand>
        <name>NAD(+)</name>
        <dbReference type="ChEBI" id="CHEBI:57540"/>
    </ligand>
</feature>
<feature type="active site" description="Nucleophile" evidence="9">
    <location>
        <position position="279"/>
    </location>
</feature>
<keyword evidence="6 8" id="KW-0520">NAD</keyword>
<feature type="binding site" evidence="11">
    <location>
        <position position="35"/>
    </location>
    <ligand>
        <name>NAD(+)</name>
        <dbReference type="ChEBI" id="CHEBI:57540"/>
    </ligand>
</feature>
<feature type="binding site" evidence="11">
    <location>
        <position position="85"/>
    </location>
    <ligand>
        <name>NAD(+)</name>
        <dbReference type="ChEBI" id="CHEBI:57540"/>
    </ligand>
</feature>
<dbReference type="SUPFAM" id="SSF52413">
    <property type="entry name" value="UDP-glucose/GDP-mannose dehydrogenase C-terminal domain"/>
    <property type="match status" value="1"/>
</dbReference>
<accession>A0A2C9CBH1</accession>
<feature type="binding site" evidence="11">
    <location>
        <position position="159"/>
    </location>
    <ligand>
        <name>NAD(+)</name>
        <dbReference type="ChEBI" id="CHEBI:57540"/>
    </ligand>
</feature>
<dbReference type="UniPathway" id="UPA00038">
    <property type="reaction ID" value="UER00491"/>
</dbReference>
<dbReference type="KEGG" id="kst:KSMBR1_0537"/>
<feature type="binding site" evidence="11">
    <location>
        <position position="282"/>
    </location>
    <ligand>
        <name>NAD(+)</name>
        <dbReference type="ChEBI" id="CHEBI:57540"/>
    </ligand>
</feature>
<dbReference type="PANTHER" id="PTHR43750">
    <property type="entry name" value="UDP-GLUCOSE 6-DEHYDROGENASE TUAD"/>
    <property type="match status" value="1"/>
</dbReference>
<comment type="similarity">
    <text evidence="2 8">Belongs to the UDP-glucose/GDP-mannose dehydrogenase family.</text>
</comment>
<dbReference type="OrthoDB" id="9803238at2"/>
<feature type="binding site" evidence="11">
    <location>
        <position position="122"/>
    </location>
    <ligand>
        <name>NAD(+)</name>
        <dbReference type="ChEBI" id="CHEBI:57540"/>
    </ligand>
</feature>
<dbReference type="InterPro" id="IPR014027">
    <property type="entry name" value="UDP-Glc/GDP-Man_DH_C"/>
</dbReference>
<dbReference type="PIRSF" id="PIRSF500134">
    <property type="entry name" value="UDPglc_DH_bac"/>
    <property type="match status" value="1"/>
</dbReference>
<dbReference type="Pfam" id="PF03720">
    <property type="entry name" value="UDPG_MGDP_dh_C"/>
    <property type="match status" value="1"/>
</dbReference>
<evidence type="ECO:0000256" key="11">
    <source>
        <dbReference type="PIRSR" id="PIRSR500134-3"/>
    </source>
</evidence>